<dbReference type="SUPFAM" id="SSF51351">
    <property type="entry name" value="Triosephosphate isomerase (TIM)"/>
    <property type="match status" value="1"/>
</dbReference>
<evidence type="ECO:0000313" key="2">
    <source>
        <dbReference type="Proteomes" id="UP000274504"/>
    </source>
</evidence>
<dbReference type="Proteomes" id="UP000274504">
    <property type="component" value="Unassembled WGS sequence"/>
</dbReference>
<dbReference type="InterPro" id="IPR013785">
    <property type="entry name" value="Aldolase_TIM"/>
</dbReference>
<dbReference type="AlphaFoldDB" id="A0A0R3SA99"/>
<sequence length="36" mass="4156">MGRKLFVIGNWKMNGSFKHLDEFFGHIENNATDDDA</sequence>
<dbReference type="GO" id="GO:0004807">
    <property type="term" value="F:triose-phosphate isomerase activity"/>
    <property type="evidence" value="ECO:0007669"/>
    <property type="project" value="InterPro"/>
</dbReference>
<accession>A0A0R3SA99</accession>
<evidence type="ECO:0000313" key="1">
    <source>
        <dbReference type="EMBL" id="VDL18724.1"/>
    </source>
</evidence>
<dbReference type="WBParaSite" id="HDID_0000126201-mRNA-1">
    <property type="protein sequence ID" value="HDID_0000126201-mRNA-1"/>
    <property type="gene ID" value="HDID_0000126201"/>
</dbReference>
<dbReference type="InterPro" id="IPR035990">
    <property type="entry name" value="TIM_sf"/>
</dbReference>
<evidence type="ECO:0000313" key="3">
    <source>
        <dbReference type="WBParaSite" id="HDID_0000126201-mRNA-1"/>
    </source>
</evidence>
<name>A0A0R3SA99_HYMDI</name>
<proteinExistence type="predicted"/>
<dbReference type="EMBL" id="UYSG01000224">
    <property type="protein sequence ID" value="VDL18724.1"/>
    <property type="molecule type" value="Genomic_DNA"/>
</dbReference>
<protein>
    <submittedName>
        <fullName evidence="3">Triose-phosphate isomerase</fullName>
    </submittedName>
</protein>
<dbReference type="Gene3D" id="3.20.20.70">
    <property type="entry name" value="Aldolase class I"/>
    <property type="match status" value="1"/>
</dbReference>
<reference evidence="1 2" key="2">
    <citation type="submission" date="2018-11" db="EMBL/GenBank/DDBJ databases">
        <authorList>
            <consortium name="Pathogen Informatics"/>
        </authorList>
    </citation>
    <scope>NUCLEOTIDE SEQUENCE [LARGE SCALE GENOMIC DNA]</scope>
</reference>
<organism evidence="3">
    <name type="scientific">Hymenolepis diminuta</name>
    <name type="common">Rat tapeworm</name>
    <dbReference type="NCBI Taxonomy" id="6216"/>
    <lineage>
        <taxon>Eukaryota</taxon>
        <taxon>Metazoa</taxon>
        <taxon>Spiralia</taxon>
        <taxon>Lophotrochozoa</taxon>
        <taxon>Platyhelminthes</taxon>
        <taxon>Cestoda</taxon>
        <taxon>Eucestoda</taxon>
        <taxon>Cyclophyllidea</taxon>
        <taxon>Hymenolepididae</taxon>
        <taxon>Hymenolepis</taxon>
    </lineage>
</organism>
<reference evidence="3" key="1">
    <citation type="submission" date="2017-02" db="UniProtKB">
        <authorList>
            <consortium name="WormBaseParasite"/>
        </authorList>
    </citation>
    <scope>IDENTIFICATION</scope>
</reference>
<gene>
    <name evidence="1" type="ORF">HDID_LOCUS1263</name>
</gene>